<evidence type="ECO:0000313" key="4">
    <source>
        <dbReference type="Proteomes" id="UP001189429"/>
    </source>
</evidence>
<accession>A0ABN9UDT2</accession>
<evidence type="ECO:0000259" key="2">
    <source>
        <dbReference type="Pfam" id="PF01789"/>
    </source>
</evidence>
<feature type="signal peptide" evidence="1">
    <location>
        <begin position="1"/>
        <end position="30"/>
    </location>
</feature>
<reference evidence="3" key="1">
    <citation type="submission" date="2023-10" db="EMBL/GenBank/DDBJ databases">
        <authorList>
            <person name="Chen Y."/>
            <person name="Shah S."/>
            <person name="Dougan E. K."/>
            <person name="Thang M."/>
            <person name="Chan C."/>
        </authorList>
    </citation>
    <scope>NUCLEOTIDE SEQUENCE [LARGE SCALE GENOMIC DNA]</scope>
</reference>
<evidence type="ECO:0000313" key="3">
    <source>
        <dbReference type="EMBL" id="CAK0857634.1"/>
    </source>
</evidence>
<dbReference type="Pfam" id="PF01789">
    <property type="entry name" value="PsbP"/>
    <property type="match status" value="1"/>
</dbReference>
<dbReference type="Proteomes" id="UP001189429">
    <property type="component" value="Unassembled WGS sequence"/>
</dbReference>
<dbReference type="Gene3D" id="3.40.1000.10">
    <property type="entry name" value="Mog1/PsbP, alpha/beta/alpha sandwich"/>
    <property type="match status" value="1"/>
</dbReference>
<dbReference type="InterPro" id="IPR016123">
    <property type="entry name" value="Mog1/PsbP_a/b/a-sand"/>
</dbReference>
<evidence type="ECO:0000256" key="1">
    <source>
        <dbReference type="SAM" id="SignalP"/>
    </source>
</evidence>
<comment type="caution">
    <text evidence="3">The sequence shown here is derived from an EMBL/GenBank/DDBJ whole genome shotgun (WGS) entry which is preliminary data.</text>
</comment>
<name>A0ABN9UDT2_9DINO</name>
<dbReference type="EMBL" id="CAUYUJ010015748">
    <property type="protein sequence ID" value="CAK0857634.1"/>
    <property type="molecule type" value="Genomic_DNA"/>
</dbReference>
<gene>
    <name evidence="3" type="ORF">PCOR1329_LOCUS47698</name>
</gene>
<protein>
    <recommendedName>
        <fullName evidence="2">PsbP C-terminal domain-containing protein</fullName>
    </recommendedName>
</protein>
<dbReference type="InterPro" id="IPR002683">
    <property type="entry name" value="PsbP_C"/>
</dbReference>
<dbReference type="SUPFAM" id="SSF55724">
    <property type="entry name" value="Mog1p/PsbP-like"/>
    <property type="match status" value="1"/>
</dbReference>
<keyword evidence="4" id="KW-1185">Reference proteome</keyword>
<sequence>MAGQQPARAAAARAPRAPAALLLFALGSLAAGGGFSLPGAPARAGRGHEEGPAPARRELLGALGAAAASPSLPALAFETYKDPSGAWEFKYATGLQKSESKLWSYFLRDLIEPLESVGVRVSETKRKSLDEIGDATEVGKRLLADSVPNGAPSEIISATTQYDREGRRQDIIEYAYQWKFDDNMAKQLGRKRFQLHNKALVMIERKKQFLVQASVEEPRWAISGDLLCTALDTFKLNA</sequence>
<feature type="chain" id="PRO_5046734758" description="PsbP C-terminal domain-containing protein" evidence="1">
    <location>
        <begin position="31"/>
        <end position="238"/>
    </location>
</feature>
<keyword evidence="1" id="KW-0732">Signal</keyword>
<proteinExistence type="predicted"/>
<feature type="domain" description="PsbP C-terminal" evidence="2">
    <location>
        <begin position="77"/>
        <end position="235"/>
    </location>
</feature>
<organism evidence="3 4">
    <name type="scientific">Prorocentrum cordatum</name>
    <dbReference type="NCBI Taxonomy" id="2364126"/>
    <lineage>
        <taxon>Eukaryota</taxon>
        <taxon>Sar</taxon>
        <taxon>Alveolata</taxon>
        <taxon>Dinophyceae</taxon>
        <taxon>Prorocentrales</taxon>
        <taxon>Prorocentraceae</taxon>
        <taxon>Prorocentrum</taxon>
    </lineage>
</organism>